<dbReference type="SUPFAM" id="SSF54001">
    <property type="entry name" value="Cysteine proteinases"/>
    <property type="match status" value="1"/>
</dbReference>
<evidence type="ECO:0000313" key="6">
    <source>
        <dbReference type="EMBL" id="EPS68982.1"/>
    </source>
</evidence>
<dbReference type="GO" id="GO:0008234">
    <property type="term" value="F:cysteine-type peptidase activity"/>
    <property type="evidence" value="ECO:0007669"/>
    <property type="project" value="InterPro"/>
</dbReference>
<gene>
    <name evidence="6" type="ORF">M569_05786</name>
</gene>
<proteinExistence type="inferred from homology"/>
<name>S8E943_9LAMI</name>
<dbReference type="GO" id="GO:0006508">
    <property type="term" value="P:proteolysis"/>
    <property type="evidence" value="ECO:0007669"/>
    <property type="project" value="UniProtKB-KW"/>
</dbReference>
<dbReference type="PROSITE" id="PS50600">
    <property type="entry name" value="ULP_PROTEASE"/>
    <property type="match status" value="1"/>
</dbReference>
<dbReference type="Gene3D" id="3.40.395.10">
    <property type="entry name" value="Adenoviral Proteinase, Chain A"/>
    <property type="match status" value="1"/>
</dbReference>
<feature type="non-terminal residue" evidence="6">
    <location>
        <position position="281"/>
    </location>
</feature>
<feature type="non-terminal residue" evidence="6">
    <location>
        <position position="1"/>
    </location>
</feature>
<dbReference type="AlphaFoldDB" id="S8E943"/>
<keyword evidence="2" id="KW-0645">Protease</keyword>
<evidence type="ECO:0000259" key="5">
    <source>
        <dbReference type="PROSITE" id="PS50600"/>
    </source>
</evidence>
<accession>S8E943</accession>
<dbReference type="EMBL" id="AUSU01002337">
    <property type="protein sequence ID" value="EPS68982.1"/>
    <property type="molecule type" value="Genomic_DNA"/>
</dbReference>
<dbReference type="InterPro" id="IPR003653">
    <property type="entry name" value="Peptidase_C48_C"/>
</dbReference>
<dbReference type="PANTHER" id="PTHR47764">
    <property type="entry name" value="UBIQUITIN-LIKE-SPECIFIC PROTEASE 2B-RELATED"/>
    <property type="match status" value="1"/>
</dbReference>
<evidence type="ECO:0000256" key="2">
    <source>
        <dbReference type="ARBA" id="ARBA00022670"/>
    </source>
</evidence>
<dbReference type="InterPro" id="IPR038765">
    <property type="entry name" value="Papain-like_cys_pep_sf"/>
</dbReference>
<dbReference type="OrthoDB" id="442460at2759"/>
<comment type="similarity">
    <text evidence="1">Belongs to the peptidase C48 family.</text>
</comment>
<keyword evidence="7" id="KW-1185">Reference proteome</keyword>
<organism evidence="6 7">
    <name type="scientific">Genlisea aurea</name>
    <dbReference type="NCBI Taxonomy" id="192259"/>
    <lineage>
        <taxon>Eukaryota</taxon>
        <taxon>Viridiplantae</taxon>
        <taxon>Streptophyta</taxon>
        <taxon>Embryophyta</taxon>
        <taxon>Tracheophyta</taxon>
        <taxon>Spermatophyta</taxon>
        <taxon>Magnoliopsida</taxon>
        <taxon>eudicotyledons</taxon>
        <taxon>Gunneridae</taxon>
        <taxon>Pentapetalae</taxon>
        <taxon>asterids</taxon>
        <taxon>lamiids</taxon>
        <taxon>Lamiales</taxon>
        <taxon>Lentibulariaceae</taxon>
        <taxon>Genlisea</taxon>
    </lineage>
</organism>
<keyword evidence="3" id="KW-0378">Hydrolase</keyword>
<dbReference type="PANTHER" id="PTHR47764:SF7">
    <property type="entry name" value="ULP1 PROTEASE FAMILY, C-TERMINAL CATALYTIC DOMAIN-CONTAINING PROTEIN-RELATED"/>
    <property type="match status" value="1"/>
</dbReference>
<evidence type="ECO:0000256" key="1">
    <source>
        <dbReference type="ARBA" id="ARBA00005234"/>
    </source>
</evidence>
<dbReference type="Pfam" id="PF02902">
    <property type="entry name" value="Peptidase_C48"/>
    <property type="match status" value="1"/>
</dbReference>
<evidence type="ECO:0000256" key="4">
    <source>
        <dbReference type="SAM" id="MobiDB-lite"/>
    </source>
</evidence>
<protein>
    <recommendedName>
        <fullName evidence="5">Ubiquitin-like protease family profile domain-containing protein</fullName>
    </recommendedName>
</protein>
<feature type="region of interest" description="Disordered" evidence="4">
    <location>
        <begin position="1"/>
        <end position="20"/>
    </location>
</feature>
<dbReference type="InterPro" id="IPR057375">
    <property type="entry name" value="ULP2A/B_PH"/>
</dbReference>
<dbReference type="Proteomes" id="UP000015453">
    <property type="component" value="Unassembled WGS sequence"/>
</dbReference>
<dbReference type="Pfam" id="PF25352">
    <property type="entry name" value="PH_ULP"/>
    <property type="match status" value="1"/>
</dbReference>
<sequence length="281" mass="32744">SHSDPSDSEGLLEGQESYDDAMPNDCEPVVVINTKYAKFRNVYYTGCIFIFSQTCVRLDYSTPCGRKRSRILEWPTSDILQIEYHHDENVEASIIVIRFKSGGENGSKVMNGNSGLVDLEFVIDDPKWSEKQEEIKSLDSKYRAAWTTILSERSFDEPRGDILYPGGDPDAVSITSKDIQLLRPKTFINDTIIDFYIKYLVNRLKPEEERHRFHFFNTFFFQKLFQDYARAREGKESFQSFRKWTKNVDLSLKDYVFMPVNLSLHWSLIVICYPGQIPTYE</sequence>
<evidence type="ECO:0000313" key="7">
    <source>
        <dbReference type="Proteomes" id="UP000015453"/>
    </source>
</evidence>
<comment type="caution">
    <text evidence="6">The sequence shown here is derived from an EMBL/GenBank/DDBJ whole genome shotgun (WGS) entry which is preliminary data.</text>
</comment>
<reference evidence="6 7" key="1">
    <citation type="journal article" date="2013" name="BMC Genomics">
        <title>The miniature genome of a carnivorous plant Genlisea aurea contains a low number of genes and short non-coding sequences.</title>
        <authorList>
            <person name="Leushkin E.V."/>
            <person name="Sutormin R.A."/>
            <person name="Nabieva E.R."/>
            <person name="Penin A.A."/>
            <person name="Kondrashov A.S."/>
            <person name="Logacheva M.D."/>
        </authorList>
    </citation>
    <scope>NUCLEOTIDE SEQUENCE [LARGE SCALE GENOMIC DNA]</scope>
</reference>
<feature type="domain" description="Ubiquitin-like protease family profile" evidence="5">
    <location>
        <begin position="172"/>
        <end position="281"/>
    </location>
</feature>
<evidence type="ECO:0000256" key="3">
    <source>
        <dbReference type="ARBA" id="ARBA00022801"/>
    </source>
</evidence>